<evidence type="ECO:0000313" key="2">
    <source>
        <dbReference type="EMBL" id="SVA17912.1"/>
    </source>
</evidence>
<gene>
    <name evidence="2" type="ORF">METZ01_LOCUS70766</name>
</gene>
<accession>A0A381TPA0</accession>
<dbReference type="Pfam" id="PF02515">
    <property type="entry name" value="CoA_transf_3"/>
    <property type="match status" value="1"/>
</dbReference>
<dbReference type="Gene3D" id="3.40.50.10540">
    <property type="entry name" value="Crotonobetainyl-coa:carnitine coa-transferase, domain 1"/>
    <property type="match status" value="1"/>
</dbReference>
<sequence length="406" mass="44214">MDTTPHTESETPGPLEGVRVLDLTSMISGPVATMMLADQGAEVIKVEPPEGELVRHMGRNAGGLTSVFLSANRSKRSIGLDLKNPAGVDVLKQLIPTADVFVQNFRPGAIDRMGLGESVVRDLNASVIYVSISGFGETGPYAHKRVYDPVIQALSGLADIQMDAASGRPQMIRTIIPDKTTSVTAAQAITAALFHRERTGEGQHVKLAMLDTMVAYLWPEGMARYTFADRPPEPMKGEASPDLIYLTQDGYITAGAISDKEWQGMCRALDRPQWIDDERFRTAHARIVHGKLRREMTAEVLLTRTSTEWLERLDHEAVPSAPVLGRHEVIDHPQIQANEMIVEDIHPVAGPIRQARPAARFDRTPARIRGPAPELGADTMTLLGELGCSVAEIDELIASGAVVAKE</sequence>
<dbReference type="SUPFAM" id="SSF89796">
    <property type="entry name" value="CoA-transferase family III (CaiB/BaiF)"/>
    <property type="match status" value="1"/>
</dbReference>
<dbReference type="GO" id="GO:0008410">
    <property type="term" value="F:CoA-transferase activity"/>
    <property type="evidence" value="ECO:0007669"/>
    <property type="project" value="TreeGrafter"/>
</dbReference>
<proteinExistence type="predicted"/>
<dbReference type="InterPro" id="IPR050483">
    <property type="entry name" value="CoA-transferase_III_domain"/>
</dbReference>
<dbReference type="Gene3D" id="3.30.1540.10">
    <property type="entry name" value="formyl-coa transferase, domain 3"/>
    <property type="match status" value="1"/>
</dbReference>
<dbReference type="InterPro" id="IPR003673">
    <property type="entry name" value="CoA-Trfase_fam_III"/>
</dbReference>
<dbReference type="AlphaFoldDB" id="A0A381TPA0"/>
<dbReference type="EMBL" id="UINC01004934">
    <property type="protein sequence ID" value="SVA17912.1"/>
    <property type="molecule type" value="Genomic_DNA"/>
</dbReference>
<dbReference type="InterPro" id="IPR023606">
    <property type="entry name" value="CoA-Trfase_III_dom_1_sf"/>
</dbReference>
<dbReference type="PANTHER" id="PTHR48207">
    <property type="entry name" value="SUCCINATE--HYDROXYMETHYLGLUTARATE COA-TRANSFERASE"/>
    <property type="match status" value="1"/>
</dbReference>
<reference evidence="2" key="1">
    <citation type="submission" date="2018-05" db="EMBL/GenBank/DDBJ databases">
        <authorList>
            <person name="Lanie J.A."/>
            <person name="Ng W.-L."/>
            <person name="Kazmierczak K.M."/>
            <person name="Andrzejewski T.M."/>
            <person name="Davidsen T.M."/>
            <person name="Wayne K.J."/>
            <person name="Tettelin H."/>
            <person name="Glass J.I."/>
            <person name="Rusch D."/>
            <person name="Podicherti R."/>
            <person name="Tsui H.-C.T."/>
            <person name="Winkler M.E."/>
        </authorList>
    </citation>
    <scope>NUCLEOTIDE SEQUENCE</scope>
</reference>
<keyword evidence="1" id="KW-0808">Transferase</keyword>
<dbReference type="PANTHER" id="PTHR48207:SF3">
    <property type="entry name" value="SUCCINATE--HYDROXYMETHYLGLUTARATE COA-TRANSFERASE"/>
    <property type="match status" value="1"/>
</dbReference>
<organism evidence="2">
    <name type="scientific">marine metagenome</name>
    <dbReference type="NCBI Taxonomy" id="408172"/>
    <lineage>
        <taxon>unclassified sequences</taxon>
        <taxon>metagenomes</taxon>
        <taxon>ecological metagenomes</taxon>
    </lineage>
</organism>
<protein>
    <recommendedName>
        <fullName evidence="3">CoA transferase</fullName>
    </recommendedName>
</protein>
<evidence type="ECO:0008006" key="3">
    <source>
        <dbReference type="Google" id="ProtNLM"/>
    </source>
</evidence>
<evidence type="ECO:0000256" key="1">
    <source>
        <dbReference type="ARBA" id="ARBA00022679"/>
    </source>
</evidence>
<name>A0A381TPA0_9ZZZZ</name>
<dbReference type="InterPro" id="IPR044855">
    <property type="entry name" value="CoA-Trfase_III_dom3_sf"/>
</dbReference>